<feature type="region of interest" description="Disordered" evidence="5">
    <location>
        <begin position="532"/>
        <end position="566"/>
    </location>
</feature>
<evidence type="ECO:0000256" key="5">
    <source>
        <dbReference type="SAM" id="MobiDB-lite"/>
    </source>
</evidence>
<dbReference type="Pfam" id="PF12329">
    <property type="entry name" value="TMF_DNA_bd"/>
    <property type="match status" value="1"/>
</dbReference>
<feature type="compositionally biased region" description="Basic and acidic residues" evidence="5">
    <location>
        <begin position="70"/>
        <end position="89"/>
    </location>
</feature>
<dbReference type="InterPro" id="IPR022092">
    <property type="entry name" value="TMF_DNA-bd"/>
</dbReference>
<evidence type="ECO:0000259" key="6">
    <source>
        <dbReference type="Pfam" id="PF12325"/>
    </source>
</evidence>
<dbReference type="PANTHER" id="PTHR46515">
    <property type="entry name" value="TATA ELEMENT MODULATORY FACTOR TMF1"/>
    <property type="match status" value="1"/>
</dbReference>
<evidence type="ECO:0000256" key="3">
    <source>
        <dbReference type="ARBA" id="ARBA00023054"/>
    </source>
</evidence>
<proteinExistence type="predicted"/>
<evidence type="ECO:0000256" key="2">
    <source>
        <dbReference type="ARBA" id="ARBA00023034"/>
    </source>
</evidence>
<dbReference type="InterPro" id="IPR052602">
    <property type="entry name" value="Growth_transcription_reg"/>
</dbReference>
<keyword evidence="3 4" id="KW-0175">Coiled coil</keyword>
<evidence type="ECO:0000313" key="8">
    <source>
        <dbReference type="Proteomes" id="UP000774617"/>
    </source>
</evidence>
<feature type="region of interest" description="Disordered" evidence="5">
    <location>
        <begin position="690"/>
        <end position="752"/>
    </location>
</feature>
<feature type="domain" description="TATA element modulatory factor 1 TATA binding" evidence="6">
    <location>
        <begin position="761"/>
        <end position="874"/>
    </location>
</feature>
<dbReference type="EMBL" id="JAGTJR010000050">
    <property type="protein sequence ID" value="KAH7028355.1"/>
    <property type="molecule type" value="Genomic_DNA"/>
</dbReference>
<organism evidence="7 8">
    <name type="scientific">Macrophomina phaseolina</name>
    <dbReference type="NCBI Taxonomy" id="35725"/>
    <lineage>
        <taxon>Eukaryota</taxon>
        <taxon>Fungi</taxon>
        <taxon>Dikarya</taxon>
        <taxon>Ascomycota</taxon>
        <taxon>Pezizomycotina</taxon>
        <taxon>Dothideomycetes</taxon>
        <taxon>Dothideomycetes incertae sedis</taxon>
        <taxon>Botryosphaeriales</taxon>
        <taxon>Botryosphaeriaceae</taxon>
        <taxon>Macrophomina</taxon>
    </lineage>
</organism>
<feature type="coiled-coil region" evidence="4">
    <location>
        <begin position="774"/>
        <end position="874"/>
    </location>
</feature>
<evidence type="ECO:0000256" key="1">
    <source>
        <dbReference type="ARBA" id="ARBA00004555"/>
    </source>
</evidence>
<evidence type="ECO:0000313" key="7">
    <source>
        <dbReference type="EMBL" id="KAH7028355.1"/>
    </source>
</evidence>
<feature type="compositionally biased region" description="Basic and acidic residues" evidence="5">
    <location>
        <begin position="532"/>
        <end position="556"/>
    </location>
</feature>
<dbReference type="InterPro" id="IPR022091">
    <property type="entry name" value="TMF_TATA-bd"/>
</dbReference>
<evidence type="ECO:0000256" key="4">
    <source>
        <dbReference type="SAM" id="Coils"/>
    </source>
</evidence>
<reference evidence="7 8" key="1">
    <citation type="journal article" date="2021" name="Nat. Commun.">
        <title>Genetic determinants of endophytism in the Arabidopsis root mycobiome.</title>
        <authorList>
            <person name="Mesny F."/>
            <person name="Miyauchi S."/>
            <person name="Thiergart T."/>
            <person name="Pickel B."/>
            <person name="Atanasova L."/>
            <person name="Karlsson M."/>
            <person name="Huettel B."/>
            <person name="Barry K.W."/>
            <person name="Haridas S."/>
            <person name="Chen C."/>
            <person name="Bauer D."/>
            <person name="Andreopoulos W."/>
            <person name="Pangilinan J."/>
            <person name="LaButti K."/>
            <person name="Riley R."/>
            <person name="Lipzen A."/>
            <person name="Clum A."/>
            <person name="Drula E."/>
            <person name="Henrissat B."/>
            <person name="Kohler A."/>
            <person name="Grigoriev I.V."/>
            <person name="Martin F.M."/>
            <person name="Hacquard S."/>
        </authorList>
    </citation>
    <scope>NUCLEOTIDE SEQUENCE [LARGE SCALE GENOMIC DNA]</scope>
    <source>
        <strain evidence="7 8">MPI-SDFR-AT-0080</strain>
    </source>
</reference>
<feature type="compositionally biased region" description="Polar residues" evidence="5">
    <location>
        <begin position="645"/>
        <end position="658"/>
    </location>
</feature>
<feature type="compositionally biased region" description="Polar residues" evidence="5">
    <location>
        <begin position="199"/>
        <end position="210"/>
    </location>
</feature>
<keyword evidence="8" id="KW-1185">Reference proteome</keyword>
<accession>A0ABQ8FUW1</accession>
<sequence length="877" mass="96958">MSAPAKPKQPQKGWGSFLQGAVAGLESRLDTILAEDDQASARSRADDAVRRKLPADQDLPGVSRTPSRSRTNDRLQERLAKAVKSDAQRSGRPSSELPSRTGTPNIGADTSRTSLDSKASEPRSSPPAQDEKAVAPRISAEGEDSTAPKPADDAGKTEDQDTSHPGADAKLDVSATNSAKVSVDAARADTPIDPPSRVDTPSSIPENSSHLDLAAPFNGPEDVAALRESYEALSKTHREEMTAHLERIDALQSKLKYLSSQAVSQARTVANEAEQGSVEKKLAEKDEQIALLMEEGQALSKKELTHLNSIKKFRAKVGQDEKTIVDLRKKLSKAEANASDAIERARRAEAAAKTAEQKAKQLEKVEKEVASLKSERDDSARTIAELKRQLTAANERADMAERKAHNNAAIVEQKRVTELEEELSDLRLEKKLAEDRAKAEVREVKEEATRQQERATVLETELRGEITNLETKLEVLRSRTEEVSSNPSGDSQIKLLRQIETLQTQYALASENWQGIEGSLTARVAALEKERDDLAKRESDVRRKAREVNSKSRKLEEELDNTSEQARSLEHELAERKDQMAKLQSRVMQLEKELENATTGFEQQKKIWEAELAQKIEEEKTKWRLEAATVATQSPVSGPGDNHNHFLTPQTPSLSGTMFSRKHSTEQSAGLHSRRGIARNVSSELLLSLDAQQPPRRMPSSQRTPGFPGTPQRQDSSSTTNGNSIGLASHHAPPSIHTVDDSADAFERTSSPHRTVADMISVSTVGAGPSVQLVERMSAAVRRLESEKAVSKEEMARLAAQRDEAREEVVALMREVDEKRSQSKLVEKLQRELREVNTRYETTLEALGEKSEQVEELQNDVDDLKKIYKDLVERTMK</sequence>
<feature type="compositionally biased region" description="Polar residues" evidence="5">
    <location>
        <begin position="711"/>
        <end position="726"/>
    </location>
</feature>
<name>A0ABQ8FUW1_9PEZI</name>
<dbReference type="Proteomes" id="UP000774617">
    <property type="component" value="Unassembled WGS sequence"/>
</dbReference>
<comment type="caution">
    <text evidence="7">The sequence shown here is derived from an EMBL/GenBank/DDBJ whole genome shotgun (WGS) entry which is preliminary data.</text>
</comment>
<feature type="coiled-coil region" evidence="4">
    <location>
        <begin position="317"/>
        <end position="486"/>
    </location>
</feature>
<comment type="subcellular location">
    <subcellularLocation>
        <location evidence="1">Golgi apparatus</location>
    </subcellularLocation>
</comment>
<dbReference type="Pfam" id="PF12325">
    <property type="entry name" value="TMF_TATA_bd"/>
    <property type="match status" value="1"/>
</dbReference>
<dbReference type="PANTHER" id="PTHR46515:SF1">
    <property type="entry name" value="TATA ELEMENT MODULATORY FACTOR"/>
    <property type="match status" value="1"/>
</dbReference>
<gene>
    <name evidence="7" type="ORF">B0J12DRAFT_584172</name>
</gene>
<feature type="compositionally biased region" description="Basic and acidic residues" evidence="5">
    <location>
        <begin position="150"/>
        <end position="171"/>
    </location>
</feature>
<keyword evidence="2" id="KW-0333">Golgi apparatus</keyword>
<feature type="compositionally biased region" description="Polar residues" evidence="5">
    <location>
        <begin position="91"/>
        <end position="127"/>
    </location>
</feature>
<protein>
    <submittedName>
        <fullName evidence="7">M protein repeat protein-like protein</fullName>
    </submittedName>
</protein>
<feature type="region of interest" description="Disordered" evidence="5">
    <location>
        <begin position="633"/>
        <end position="675"/>
    </location>
</feature>
<feature type="region of interest" description="Disordered" evidence="5">
    <location>
        <begin position="34"/>
        <end position="217"/>
    </location>
</feature>
<feature type="compositionally biased region" description="Basic and acidic residues" evidence="5">
    <location>
        <begin position="43"/>
        <end position="55"/>
    </location>
</feature>